<dbReference type="PROSITE" id="PS00688">
    <property type="entry name" value="SIGMA54_INTERACT_3"/>
    <property type="match status" value="1"/>
</dbReference>
<evidence type="ECO:0000313" key="8">
    <source>
        <dbReference type="EMBL" id="OGK02475.1"/>
    </source>
</evidence>
<dbReference type="InterPro" id="IPR009057">
    <property type="entry name" value="Homeodomain-like_sf"/>
</dbReference>
<keyword evidence="3" id="KW-0805">Transcription regulation</keyword>
<evidence type="ECO:0000259" key="6">
    <source>
        <dbReference type="PROSITE" id="PS50006"/>
    </source>
</evidence>
<evidence type="ECO:0000256" key="2">
    <source>
        <dbReference type="ARBA" id="ARBA00022840"/>
    </source>
</evidence>
<feature type="domain" description="FHA" evidence="6">
    <location>
        <begin position="25"/>
        <end position="74"/>
    </location>
</feature>
<keyword evidence="5" id="KW-0804">Transcription</keyword>
<evidence type="ECO:0000256" key="4">
    <source>
        <dbReference type="ARBA" id="ARBA00023125"/>
    </source>
</evidence>
<evidence type="ECO:0008006" key="10">
    <source>
        <dbReference type="Google" id="ProtNLM"/>
    </source>
</evidence>
<dbReference type="GO" id="GO:0005524">
    <property type="term" value="F:ATP binding"/>
    <property type="evidence" value="ECO:0007669"/>
    <property type="project" value="UniProtKB-KW"/>
</dbReference>
<dbReference type="PROSITE" id="PS50006">
    <property type="entry name" value="FHA_DOMAIN"/>
    <property type="match status" value="1"/>
</dbReference>
<dbReference type="PANTHER" id="PTHR32071">
    <property type="entry name" value="TRANSCRIPTIONAL REGULATORY PROTEIN"/>
    <property type="match status" value="1"/>
</dbReference>
<dbReference type="SMART" id="SM00065">
    <property type="entry name" value="GAF"/>
    <property type="match status" value="1"/>
</dbReference>
<sequence>MIQTALVFFPGTARERVSVLDKPLQQVGRGAEAGIRVDSPNVSTVHASFACKNGAIVVTDLGSTNGTRVNGRRIESVELKDGDRIKFADIECVFRNRELDEPLEAAGFQTAMLQQNLDRFDDLYSLLETTLRITDRDTLIRTILESLKKILALDVCGLYSIDESVFHVLEGADVVAEAATETISESVLEKVLASGEPVFLENIGSDSAVVGFKSLTQFNIQSLLCVPVKKRAGEVSGALYCISRRTRQLGMVRQDQLFLRACSFLISLAFENFANLIREKEQAHTEEKERLLPVITRLRQEKENLALKLRPQGEAPSLAWDSLLASESVEALKKAAAAGIPILLTGETGVGKSLLAREIHRISRSGKPFMVIDCTTIPSELLESELFGHEKGAFTGAVARATGRVEAAGDGTLFIDEIGELSLRLQGKLLRLVQTGEYEPVGSVTPRTSTARIIVATNKDLKKEVADQRFREDLFFRLNVFSIAIPPLRERKQQILLFAAHFLAAYRERMGSSATRFSQQASVALEAHVWPGNIRELENCVMRGLVNATSDCIDADNLQLEADAAARPVNVLPATAFPSDGSLDLKQARERVDELFIRRALSETGDNVSQAAKLLHISRNALMELKKKYTL</sequence>
<dbReference type="InterPro" id="IPR000253">
    <property type="entry name" value="FHA_dom"/>
</dbReference>
<dbReference type="SUPFAM" id="SSF52540">
    <property type="entry name" value="P-loop containing nucleoside triphosphate hydrolases"/>
    <property type="match status" value="1"/>
</dbReference>
<dbReference type="Gene3D" id="2.60.200.20">
    <property type="match status" value="1"/>
</dbReference>
<dbReference type="CDD" id="cd00009">
    <property type="entry name" value="AAA"/>
    <property type="match status" value="1"/>
</dbReference>
<dbReference type="Pfam" id="PF00498">
    <property type="entry name" value="FHA"/>
    <property type="match status" value="1"/>
</dbReference>
<keyword evidence="1" id="KW-0547">Nucleotide-binding</keyword>
<evidence type="ECO:0000256" key="5">
    <source>
        <dbReference type="ARBA" id="ARBA00023163"/>
    </source>
</evidence>
<dbReference type="GO" id="GO:0003677">
    <property type="term" value="F:DNA binding"/>
    <property type="evidence" value="ECO:0007669"/>
    <property type="project" value="UniProtKB-KW"/>
</dbReference>
<dbReference type="SUPFAM" id="SSF46689">
    <property type="entry name" value="Homeodomain-like"/>
    <property type="match status" value="1"/>
</dbReference>
<dbReference type="PROSITE" id="PS00675">
    <property type="entry name" value="SIGMA54_INTERACT_1"/>
    <property type="match status" value="1"/>
</dbReference>
<reference evidence="8 9" key="1">
    <citation type="journal article" date="2016" name="Nat. Commun.">
        <title>Thousands of microbial genomes shed light on interconnected biogeochemical processes in an aquifer system.</title>
        <authorList>
            <person name="Anantharaman K."/>
            <person name="Brown C.T."/>
            <person name="Hug L.A."/>
            <person name="Sharon I."/>
            <person name="Castelle C.J."/>
            <person name="Probst A.J."/>
            <person name="Thomas B.C."/>
            <person name="Singh A."/>
            <person name="Wilkins M.J."/>
            <person name="Karaoz U."/>
            <person name="Brodie E.L."/>
            <person name="Williams K.H."/>
            <person name="Hubbard S.S."/>
            <person name="Banfield J.F."/>
        </authorList>
    </citation>
    <scope>NUCLEOTIDE SEQUENCE [LARGE SCALE GENOMIC DNA]</scope>
</reference>
<evidence type="ECO:0000313" key="9">
    <source>
        <dbReference type="Proteomes" id="UP000179243"/>
    </source>
</evidence>
<dbReference type="AlphaFoldDB" id="A0A1F7F719"/>
<dbReference type="FunFam" id="3.40.50.300:FF:000006">
    <property type="entry name" value="DNA-binding transcriptional regulator NtrC"/>
    <property type="match status" value="1"/>
</dbReference>
<dbReference type="CDD" id="cd00060">
    <property type="entry name" value="FHA"/>
    <property type="match status" value="1"/>
</dbReference>
<name>A0A1F7F719_UNCRA</name>
<dbReference type="SUPFAM" id="SSF55781">
    <property type="entry name" value="GAF domain-like"/>
    <property type="match status" value="1"/>
</dbReference>
<evidence type="ECO:0000256" key="1">
    <source>
        <dbReference type="ARBA" id="ARBA00022741"/>
    </source>
</evidence>
<dbReference type="InterPro" id="IPR003018">
    <property type="entry name" value="GAF"/>
</dbReference>
<comment type="caution">
    <text evidence="8">The sequence shown here is derived from an EMBL/GenBank/DDBJ whole genome shotgun (WGS) entry which is preliminary data.</text>
</comment>
<dbReference type="InterPro" id="IPR002078">
    <property type="entry name" value="Sigma_54_int"/>
</dbReference>
<dbReference type="SUPFAM" id="SSF49879">
    <property type="entry name" value="SMAD/FHA domain"/>
    <property type="match status" value="1"/>
</dbReference>
<dbReference type="Gene3D" id="3.40.50.300">
    <property type="entry name" value="P-loop containing nucleotide triphosphate hydrolases"/>
    <property type="match status" value="1"/>
</dbReference>
<dbReference type="InterPro" id="IPR008984">
    <property type="entry name" value="SMAD_FHA_dom_sf"/>
</dbReference>
<dbReference type="Pfam" id="PF01590">
    <property type="entry name" value="GAF"/>
    <property type="match status" value="1"/>
</dbReference>
<dbReference type="InterPro" id="IPR029016">
    <property type="entry name" value="GAF-like_dom_sf"/>
</dbReference>
<dbReference type="InterPro" id="IPR027417">
    <property type="entry name" value="P-loop_NTPase"/>
</dbReference>
<proteinExistence type="predicted"/>
<accession>A0A1F7F719</accession>
<dbReference type="Pfam" id="PF25601">
    <property type="entry name" value="AAA_lid_14"/>
    <property type="match status" value="1"/>
</dbReference>
<dbReference type="Pfam" id="PF00158">
    <property type="entry name" value="Sigma54_activat"/>
    <property type="match status" value="1"/>
</dbReference>
<dbReference type="InterPro" id="IPR025662">
    <property type="entry name" value="Sigma_54_int_dom_ATP-bd_1"/>
</dbReference>
<dbReference type="SMART" id="SM00382">
    <property type="entry name" value="AAA"/>
    <property type="match status" value="1"/>
</dbReference>
<dbReference type="EMBL" id="MFYX01000107">
    <property type="protein sequence ID" value="OGK02475.1"/>
    <property type="molecule type" value="Genomic_DNA"/>
</dbReference>
<dbReference type="InterPro" id="IPR003593">
    <property type="entry name" value="AAA+_ATPase"/>
</dbReference>
<dbReference type="Gene3D" id="1.10.10.60">
    <property type="entry name" value="Homeodomain-like"/>
    <property type="match status" value="1"/>
</dbReference>
<dbReference type="Proteomes" id="UP000179243">
    <property type="component" value="Unassembled WGS sequence"/>
</dbReference>
<organism evidence="8 9">
    <name type="scientific">Candidatus Raymondbacteria bacterium RIFOXYD12_FULL_49_13</name>
    <dbReference type="NCBI Taxonomy" id="1817890"/>
    <lineage>
        <taxon>Bacteria</taxon>
        <taxon>Raymondiibacteriota</taxon>
    </lineage>
</organism>
<dbReference type="GO" id="GO:0006355">
    <property type="term" value="P:regulation of DNA-templated transcription"/>
    <property type="evidence" value="ECO:0007669"/>
    <property type="project" value="InterPro"/>
</dbReference>
<dbReference type="PROSITE" id="PS50045">
    <property type="entry name" value="SIGMA54_INTERACT_4"/>
    <property type="match status" value="1"/>
</dbReference>
<evidence type="ECO:0000256" key="3">
    <source>
        <dbReference type="ARBA" id="ARBA00023015"/>
    </source>
</evidence>
<feature type="domain" description="Sigma-54 factor interaction" evidence="7">
    <location>
        <begin position="318"/>
        <end position="546"/>
    </location>
</feature>
<keyword evidence="2" id="KW-0067">ATP-binding</keyword>
<dbReference type="SMART" id="SM00240">
    <property type="entry name" value="FHA"/>
    <property type="match status" value="1"/>
</dbReference>
<dbReference type="InterPro" id="IPR025944">
    <property type="entry name" value="Sigma_54_int_dom_CS"/>
</dbReference>
<dbReference type="Gene3D" id="1.10.8.60">
    <property type="match status" value="1"/>
</dbReference>
<dbReference type="InterPro" id="IPR058031">
    <property type="entry name" value="AAA_lid_NorR"/>
</dbReference>
<evidence type="ECO:0000259" key="7">
    <source>
        <dbReference type="PROSITE" id="PS50045"/>
    </source>
</evidence>
<dbReference type="Gene3D" id="3.30.450.40">
    <property type="match status" value="1"/>
</dbReference>
<protein>
    <recommendedName>
        <fullName evidence="10">Sigma-54-dependent Fis family transcriptional regulator</fullName>
    </recommendedName>
</protein>
<keyword evidence="4" id="KW-0238">DNA-binding</keyword>
<gene>
    <name evidence="8" type="ORF">A2519_12090</name>
</gene>